<organism evidence="3 4">
    <name type="scientific">Mya arenaria</name>
    <name type="common">Soft-shell clam</name>
    <dbReference type="NCBI Taxonomy" id="6604"/>
    <lineage>
        <taxon>Eukaryota</taxon>
        <taxon>Metazoa</taxon>
        <taxon>Spiralia</taxon>
        <taxon>Lophotrochozoa</taxon>
        <taxon>Mollusca</taxon>
        <taxon>Bivalvia</taxon>
        <taxon>Autobranchia</taxon>
        <taxon>Heteroconchia</taxon>
        <taxon>Euheterodonta</taxon>
        <taxon>Imparidentia</taxon>
        <taxon>Neoheterodontei</taxon>
        <taxon>Myida</taxon>
        <taxon>Myoidea</taxon>
        <taxon>Myidae</taxon>
        <taxon>Mya</taxon>
    </lineage>
</organism>
<proteinExistence type="predicted"/>
<accession>A0ABY7DV59</accession>
<dbReference type="SUPFAM" id="SSF52949">
    <property type="entry name" value="Macro domain-like"/>
    <property type="match status" value="1"/>
</dbReference>
<evidence type="ECO:0000256" key="1">
    <source>
        <dbReference type="SAM" id="MobiDB-lite"/>
    </source>
</evidence>
<dbReference type="InterPro" id="IPR002589">
    <property type="entry name" value="Macro_dom"/>
</dbReference>
<reference evidence="3" key="1">
    <citation type="submission" date="2022-11" db="EMBL/GenBank/DDBJ databases">
        <title>Centuries of genome instability and evolution in soft-shell clam transmissible cancer (bioRxiv).</title>
        <authorList>
            <person name="Hart S.F.M."/>
            <person name="Yonemitsu M.A."/>
            <person name="Giersch R.M."/>
            <person name="Beal B.F."/>
            <person name="Arriagada G."/>
            <person name="Davis B.W."/>
            <person name="Ostrander E.A."/>
            <person name="Goff S.P."/>
            <person name="Metzger M.J."/>
        </authorList>
    </citation>
    <scope>NUCLEOTIDE SEQUENCE</scope>
    <source>
        <strain evidence="3">MELC-2E11</strain>
        <tissue evidence="3">Siphon/mantle</tissue>
    </source>
</reference>
<protein>
    <recommendedName>
        <fullName evidence="2">Macro domain-containing protein</fullName>
    </recommendedName>
</protein>
<dbReference type="Pfam" id="PF01661">
    <property type="entry name" value="Macro"/>
    <property type="match status" value="1"/>
</dbReference>
<feature type="compositionally biased region" description="Basic and acidic residues" evidence="1">
    <location>
        <begin position="1"/>
        <end position="13"/>
    </location>
</feature>
<evidence type="ECO:0000259" key="2">
    <source>
        <dbReference type="PROSITE" id="PS51154"/>
    </source>
</evidence>
<feature type="region of interest" description="Disordered" evidence="1">
    <location>
        <begin position="1"/>
        <end position="21"/>
    </location>
</feature>
<dbReference type="PROSITE" id="PS51154">
    <property type="entry name" value="MACRO"/>
    <property type="match status" value="1"/>
</dbReference>
<dbReference type="InterPro" id="IPR043472">
    <property type="entry name" value="Macro_dom-like"/>
</dbReference>
<sequence>MVREVAPKTENSPRQRRSKVCSSTQIGGITINLVTEELAKFEADVLVNSTSPNLQLKSGGGVSASISKEAGPAIEDEIRRKYPGGIEVLEFAETSGYRLKCKKAFQAEMLNRKE</sequence>
<evidence type="ECO:0000313" key="4">
    <source>
        <dbReference type="Proteomes" id="UP001164746"/>
    </source>
</evidence>
<dbReference type="Gene3D" id="3.40.220.10">
    <property type="entry name" value="Leucine Aminopeptidase, subunit E, domain 1"/>
    <property type="match status" value="1"/>
</dbReference>
<evidence type="ECO:0000313" key="3">
    <source>
        <dbReference type="EMBL" id="WAR01580.1"/>
    </source>
</evidence>
<feature type="domain" description="Macro" evidence="2">
    <location>
        <begin position="18"/>
        <end position="114"/>
    </location>
</feature>
<dbReference type="Proteomes" id="UP001164746">
    <property type="component" value="Chromosome 4"/>
</dbReference>
<gene>
    <name evidence="3" type="ORF">MAR_008138</name>
</gene>
<keyword evidence="4" id="KW-1185">Reference proteome</keyword>
<name>A0ABY7DV59_MYAAR</name>
<dbReference type="EMBL" id="CP111015">
    <property type="protein sequence ID" value="WAR01580.1"/>
    <property type="molecule type" value="Genomic_DNA"/>
</dbReference>